<protein>
    <recommendedName>
        <fullName evidence="3">Polymer-forming cytoskeletal</fullName>
    </recommendedName>
</protein>
<proteinExistence type="predicted"/>
<organism evidence="1 2">
    <name type="scientific">Stieleria neptunia</name>
    <dbReference type="NCBI Taxonomy" id="2527979"/>
    <lineage>
        <taxon>Bacteria</taxon>
        <taxon>Pseudomonadati</taxon>
        <taxon>Planctomycetota</taxon>
        <taxon>Planctomycetia</taxon>
        <taxon>Pirellulales</taxon>
        <taxon>Pirellulaceae</taxon>
        <taxon>Stieleria</taxon>
    </lineage>
</organism>
<reference evidence="1 2" key="1">
    <citation type="submission" date="2019-03" db="EMBL/GenBank/DDBJ databases">
        <title>Deep-cultivation of Planctomycetes and their phenomic and genomic characterization uncovers novel biology.</title>
        <authorList>
            <person name="Wiegand S."/>
            <person name="Jogler M."/>
            <person name="Boedeker C."/>
            <person name="Pinto D."/>
            <person name="Vollmers J."/>
            <person name="Rivas-Marin E."/>
            <person name="Kohn T."/>
            <person name="Peeters S.H."/>
            <person name="Heuer A."/>
            <person name="Rast P."/>
            <person name="Oberbeckmann S."/>
            <person name="Bunk B."/>
            <person name="Jeske O."/>
            <person name="Meyerdierks A."/>
            <person name="Storesund J.E."/>
            <person name="Kallscheuer N."/>
            <person name="Luecker S."/>
            <person name="Lage O.M."/>
            <person name="Pohl T."/>
            <person name="Merkel B.J."/>
            <person name="Hornburger P."/>
            <person name="Mueller R.-W."/>
            <person name="Bruemmer F."/>
            <person name="Labrenz M."/>
            <person name="Spormann A.M."/>
            <person name="Op den Camp H."/>
            <person name="Overmann J."/>
            <person name="Amann R."/>
            <person name="Jetten M.S.M."/>
            <person name="Mascher T."/>
            <person name="Medema M.H."/>
            <person name="Devos D.P."/>
            <person name="Kaster A.-K."/>
            <person name="Ovreas L."/>
            <person name="Rohde M."/>
            <person name="Galperin M.Y."/>
            <person name="Jogler C."/>
        </authorList>
    </citation>
    <scope>NUCLEOTIDE SEQUENCE [LARGE SCALE GENOMIC DNA]</scope>
    <source>
        <strain evidence="1 2">Enr13</strain>
    </source>
</reference>
<dbReference type="KEGG" id="snep:Enr13x_66320"/>
<evidence type="ECO:0000313" key="1">
    <source>
        <dbReference type="EMBL" id="QDV46723.1"/>
    </source>
</evidence>
<sequence>MVFPSSISYWRFNGESEKRWGERSSQTEPVLIGSGDALALNADSDALISAPDGGIVHINGDLNSGLEIGGHHEVILCGDVAKGATINASGFHHIFIGGSVYGKIAVSGSSKIWIDGDFSGALITGTPSTHVHVLGNFAADVSPMERPALLWLAVGGFAENDLMVSVASVGYTQFNATVGRSDVPAGLYPDGPTRRKTERGNSFSRWCILSTSARVIRHNFQVMACRLPHRFRIASSSAFVTRF</sequence>
<dbReference type="AlphaFoldDB" id="A0A518I0W0"/>
<accession>A0A518I0W0</accession>
<evidence type="ECO:0000313" key="2">
    <source>
        <dbReference type="Proteomes" id="UP000319004"/>
    </source>
</evidence>
<evidence type="ECO:0008006" key="3">
    <source>
        <dbReference type="Google" id="ProtNLM"/>
    </source>
</evidence>
<gene>
    <name evidence="1" type="ORF">Enr13x_66320</name>
</gene>
<dbReference type="EMBL" id="CP037423">
    <property type="protein sequence ID" value="QDV46723.1"/>
    <property type="molecule type" value="Genomic_DNA"/>
</dbReference>
<name>A0A518I0W0_9BACT</name>
<dbReference type="Proteomes" id="UP000319004">
    <property type="component" value="Chromosome"/>
</dbReference>
<keyword evidence="2" id="KW-1185">Reference proteome</keyword>